<keyword evidence="10" id="KW-1185">Reference proteome</keyword>
<dbReference type="PANTHER" id="PTHR12315:SF0">
    <property type="entry name" value="7SK SNRNA METHYLPHOSPHATE CAPPING ENZYME"/>
    <property type="match status" value="1"/>
</dbReference>
<dbReference type="PROSITE" id="PS51515">
    <property type="entry name" value="BIN3_SAM"/>
    <property type="match status" value="1"/>
</dbReference>
<dbReference type="InterPro" id="IPR010675">
    <property type="entry name" value="Bin3_C"/>
</dbReference>
<dbReference type="InterPro" id="IPR029063">
    <property type="entry name" value="SAM-dependent_MTases_sf"/>
</dbReference>
<reference evidence="9" key="4">
    <citation type="submission" date="2019-03" db="UniProtKB">
        <authorList>
            <consortium name="EnsemblPlants"/>
        </authorList>
    </citation>
    <scope>IDENTIFICATION</scope>
</reference>
<organism evidence="9 10">
    <name type="scientific">Aegilops tauschii subsp. strangulata</name>
    <name type="common">Goatgrass</name>
    <dbReference type="NCBI Taxonomy" id="200361"/>
    <lineage>
        <taxon>Eukaryota</taxon>
        <taxon>Viridiplantae</taxon>
        <taxon>Streptophyta</taxon>
        <taxon>Embryophyta</taxon>
        <taxon>Tracheophyta</taxon>
        <taxon>Spermatophyta</taxon>
        <taxon>Magnoliopsida</taxon>
        <taxon>Liliopsida</taxon>
        <taxon>Poales</taxon>
        <taxon>Poaceae</taxon>
        <taxon>BOP clade</taxon>
        <taxon>Pooideae</taxon>
        <taxon>Triticodae</taxon>
        <taxon>Triticeae</taxon>
        <taxon>Triticinae</taxon>
        <taxon>Aegilops</taxon>
    </lineage>
</organism>
<feature type="domain" description="Bin3-type SAM" evidence="8">
    <location>
        <begin position="134"/>
        <end position="368"/>
    </location>
</feature>
<evidence type="ECO:0000259" key="8">
    <source>
        <dbReference type="PROSITE" id="PS51515"/>
    </source>
</evidence>
<evidence type="ECO:0000256" key="4">
    <source>
        <dbReference type="ARBA" id="ARBA00022691"/>
    </source>
</evidence>
<feature type="compositionally biased region" description="Basic and acidic residues" evidence="7">
    <location>
        <begin position="68"/>
        <end position="77"/>
    </location>
</feature>
<dbReference type="EnsemblPlants" id="AET7Gv20654700.2">
    <property type="protein sequence ID" value="AET7Gv20654700.2"/>
    <property type="gene ID" value="AET7Gv20654700"/>
</dbReference>
<dbReference type="Pfam" id="PF06859">
    <property type="entry name" value="Bin3"/>
    <property type="match status" value="1"/>
</dbReference>
<evidence type="ECO:0000313" key="10">
    <source>
        <dbReference type="Proteomes" id="UP000015105"/>
    </source>
</evidence>
<keyword evidence="2 6" id="KW-0489">Methyltransferase</keyword>
<dbReference type="SUPFAM" id="SSF53335">
    <property type="entry name" value="S-adenosyl-L-methionine-dependent methyltransferases"/>
    <property type="match status" value="1"/>
</dbReference>
<reference evidence="9" key="3">
    <citation type="journal article" date="2017" name="Nature">
        <title>Genome sequence of the progenitor of the wheat D genome Aegilops tauschii.</title>
        <authorList>
            <person name="Luo M.C."/>
            <person name="Gu Y.Q."/>
            <person name="Puiu D."/>
            <person name="Wang H."/>
            <person name="Twardziok S.O."/>
            <person name="Deal K.R."/>
            <person name="Huo N."/>
            <person name="Zhu T."/>
            <person name="Wang L."/>
            <person name="Wang Y."/>
            <person name="McGuire P.E."/>
            <person name="Liu S."/>
            <person name="Long H."/>
            <person name="Ramasamy R.K."/>
            <person name="Rodriguez J.C."/>
            <person name="Van S.L."/>
            <person name="Yuan L."/>
            <person name="Wang Z."/>
            <person name="Xia Z."/>
            <person name="Xiao L."/>
            <person name="Anderson O.D."/>
            <person name="Ouyang S."/>
            <person name="Liang Y."/>
            <person name="Zimin A.V."/>
            <person name="Pertea G."/>
            <person name="Qi P."/>
            <person name="Bennetzen J.L."/>
            <person name="Dai X."/>
            <person name="Dawson M.W."/>
            <person name="Muller H.G."/>
            <person name="Kugler K."/>
            <person name="Rivarola-Duarte L."/>
            <person name="Spannagl M."/>
            <person name="Mayer K.F.X."/>
            <person name="Lu F.H."/>
            <person name="Bevan M.W."/>
            <person name="Leroy P."/>
            <person name="Li P."/>
            <person name="You F.M."/>
            <person name="Sun Q."/>
            <person name="Liu Z."/>
            <person name="Lyons E."/>
            <person name="Wicker T."/>
            <person name="Salzberg S.L."/>
            <person name="Devos K.M."/>
            <person name="Dvorak J."/>
        </authorList>
    </citation>
    <scope>NUCLEOTIDE SEQUENCE [LARGE SCALE GENOMIC DNA]</scope>
    <source>
        <strain evidence="9">cv. AL8/78</strain>
    </source>
</reference>
<keyword evidence="3 6" id="KW-0808">Transferase</keyword>
<evidence type="ECO:0000256" key="3">
    <source>
        <dbReference type="ARBA" id="ARBA00022679"/>
    </source>
</evidence>
<protein>
    <recommendedName>
        <fullName evidence="6">RNA methyltransferase</fullName>
        <ecNumber evidence="6">2.1.1.-</ecNumber>
    </recommendedName>
</protein>
<evidence type="ECO:0000256" key="2">
    <source>
        <dbReference type="ARBA" id="ARBA00022603"/>
    </source>
</evidence>
<dbReference type="AlphaFoldDB" id="A0A453RPH8"/>
<sequence length="368" mass="40413">FAAQVGGAANPLASKGFFLRLAVRALFPTTVRAKRDKAAAKRATPPQRMITTAAPEGVAQPPAAAKGPKGEAERKQSDAQGRGGNSGGGGGGGGGADGGGGGRGKKRKNKGGAFIYGNYRNYYGYRIDRNGGEDPRLEIFKKEWFAGKDCLDIGCNQGLVTIGIAMKFECQSILGVDIDKGLIDLANWNLRRISRTGNMAPESAKVHNSSDSTTKSCPEEVVSEMPNGNISKYEQPDLFEIVSFRSENFVQSKHKYAEQYDTIMCLSVTKWIHLNWGDDGIITLFVKIWSLLRPGGIFIMEPQPWTSYRKNRLVSEFAKENFKYICIYPEKFREVLLDKVGFRSAEVIANRLVGSVAGFDRPIEVYYK</sequence>
<evidence type="ECO:0000256" key="6">
    <source>
        <dbReference type="RuleBase" id="RU367087"/>
    </source>
</evidence>
<evidence type="ECO:0000313" key="9">
    <source>
        <dbReference type="EnsemblPlants" id="AET7Gv20654700.2"/>
    </source>
</evidence>
<dbReference type="Proteomes" id="UP000015105">
    <property type="component" value="Chromosome 7D"/>
</dbReference>
<dbReference type="GO" id="GO:0008173">
    <property type="term" value="F:RNA methyltransferase activity"/>
    <property type="evidence" value="ECO:0007669"/>
    <property type="project" value="UniProtKB-UniRule"/>
</dbReference>
<name>A0A453RPH8_AEGTS</name>
<accession>A0A453RPH8</accession>
<dbReference type="GO" id="GO:0008171">
    <property type="term" value="F:O-methyltransferase activity"/>
    <property type="evidence" value="ECO:0007669"/>
    <property type="project" value="UniProtKB-UniRule"/>
</dbReference>
<proteinExistence type="inferred from homology"/>
<dbReference type="InterPro" id="IPR024160">
    <property type="entry name" value="BIN3_SAM-bd_dom"/>
</dbReference>
<reference evidence="10" key="2">
    <citation type="journal article" date="2017" name="Nat. Plants">
        <title>The Aegilops tauschii genome reveals multiple impacts of transposons.</title>
        <authorList>
            <person name="Zhao G."/>
            <person name="Zou C."/>
            <person name="Li K."/>
            <person name="Wang K."/>
            <person name="Li T."/>
            <person name="Gao L."/>
            <person name="Zhang X."/>
            <person name="Wang H."/>
            <person name="Yang Z."/>
            <person name="Liu X."/>
            <person name="Jiang W."/>
            <person name="Mao L."/>
            <person name="Kong X."/>
            <person name="Jiao Y."/>
            <person name="Jia J."/>
        </authorList>
    </citation>
    <scope>NUCLEOTIDE SEQUENCE [LARGE SCALE GENOMIC DNA]</scope>
    <source>
        <strain evidence="10">cv. AL8/78</strain>
    </source>
</reference>
<feature type="region of interest" description="Disordered" evidence="7">
    <location>
        <begin position="32"/>
        <end position="107"/>
    </location>
</feature>
<keyword evidence="4 5" id="KW-0949">S-adenosyl-L-methionine</keyword>
<dbReference type="PANTHER" id="PTHR12315">
    <property type="entry name" value="BICOID-INTERACTING PROTEIN RELATED"/>
    <property type="match status" value="1"/>
</dbReference>
<dbReference type="GO" id="GO:0032259">
    <property type="term" value="P:methylation"/>
    <property type="evidence" value="ECO:0007669"/>
    <property type="project" value="UniProtKB-KW"/>
</dbReference>
<dbReference type="STRING" id="200361.A0A453RPH8"/>
<dbReference type="GO" id="GO:0040031">
    <property type="term" value="P:snRNA modification"/>
    <property type="evidence" value="ECO:0007669"/>
    <property type="project" value="TreeGrafter"/>
</dbReference>
<evidence type="ECO:0000256" key="7">
    <source>
        <dbReference type="SAM" id="MobiDB-lite"/>
    </source>
</evidence>
<dbReference type="Gramene" id="AET7Gv20654700.2">
    <property type="protein sequence ID" value="AET7Gv20654700.2"/>
    <property type="gene ID" value="AET7Gv20654700"/>
</dbReference>
<reference evidence="9" key="5">
    <citation type="journal article" date="2021" name="G3 (Bethesda)">
        <title>Aegilops tauschii genome assembly Aet v5.0 features greater sequence contiguity and improved annotation.</title>
        <authorList>
            <person name="Wang L."/>
            <person name="Zhu T."/>
            <person name="Rodriguez J.C."/>
            <person name="Deal K.R."/>
            <person name="Dubcovsky J."/>
            <person name="McGuire P.E."/>
            <person name="Lux T."/>
            <person name="Spannagl M."/>
            <person name="Mayer K.F.X."/>
            <person name="Baldrich P."/>
            <person name="Meyers B.C."/>
            <person name="Huo N."/>
            <person name="Gu Y.Q."/>
            <person name="Zhou H."/>
            <person name="Devos K.M."/>
            <person name="Bennetzen J.L."/>
            <person name="Unver T."/>
            <person name="Budak H."/>
            <person name="Gulick P.J."/>
            <person name="Galiba G."/>
            <person name="Kalapos B."/>
            <person name="Nelson D.R."/>
            <person name="Li P."/>
            <person name="You F.M."/>
            <person name="Luo M.C."/>
            <person name="Dvorak J."/>
        </authorList>
    </citation>
    <scope>NUCLEOTIDE SEQUENCE [LARGE SCALE GENOMIC DNA]</scope>
    <source>
        <strain evidence="9">cv. AL8/78</strain>
    </source>
</reference>
<comment type="similarity">
    <text evidence="1 6">Belongs to the methyltransferase superfamily.</text>
</comment>
<evidence type="ECO:0000256" key="1">
    <source>
        <dbReference type="ARBA" id="ARBA00008361"/>
    </source>
</evidence>
<dbReference type="GO" id="GO:0017069">
    <property type="term" value="F:snRNA binding"/>
    <property type="evidence" value="ECO:0007669"/>
    <property type="project" value="TreeGrafter"/>
</dbReference>
<dbReference type="Gene3D" id="3.40.50.150">
    <property type="entry name" value="Vaccinia Virus protein VP39"/>
    <property type="match status" value="1"/>
</dbReference>
<evidence type="ECO:0000256" key="5">
    <source>
        <dbReference type="PROSITE-ProRule" id="PRU00848"/>
    </source>
</evidence>
<dbReference type="InterPro" id="IPR039772">
    <property type="entry name" value="Bin3-like"/>
</dbReference>
<feature type="compositionally biased region" description="Gly residues" evidence="7">
    <location>
        <begin position="81"/>
        <end position="102"/>
    </location>
</feature>
<dbReference type="EC" id="2.1.1.-" evidence="6"/>
<reference evidence="10" key="1">
    <citation type="journal article" date="2014" name="Science">
        <title>Ancient hybridizations among the ancestral genomes of bread wheat.</title>
        <authorList>
            <consortium name="International Wheat Genome Sequencing Consortium,"/>
            <person name="Marcussen T."/>
            <person name="Sandve S.R."/>
            <person name="Heier L."/>
            <person name="Spannagl M."/>
            <person name="Pfeifer M."/>
            <person name="Jakobsen K.S."/>
            <person name="Wulff B.B."/>
            <person name="Steuernagel B."/>
            <person name="Mayer K.F."/>
            <person name="Olsen O.A."/>
        </authorList>
    </citation>
    <scope>NUCLEOTIDE SEQUENCE [LARGE SCALE GENOMIC DNA]</scope>
    <source>
        <strain evidence="10">cv. AL8/78</strain>
    </source>
</reference>